<gene>
    <name evidence="2" type="ORF">AVDCRST_MAG20-497</name>
</gene>
<evidence type="ECO:0000313" key="2">
    <source>
        <dbReference type="EMBL" id="CAA9219564.1"/>
    </source>
</evidence>
<feature type="transmembrane region" description="Helical" evidence="1">
    <location>
        <begin position="91"/>
        <end position="110"/>
    </location>
</feature>
<keyword evidence="1" id="KW-0812">Transmembrane</keyword>
<keyword evidence="1" id="KW-0472">Membrane</keyword>
<name>A0A6J4HAE0_9ACTN</name>
<sequence>MRTAAVIAWIVTAGGGLTMVAIWAAKGGLRQEDRELTMARSLGAAEPANATHTNLSHWMVASHALLAVTGLGLFVYYLARRDSVQTGVESAPWLALGTLLLVAALGVGMVRRWAADRRAPADGTGRRRRSTAADQAIPAVIVAAHGLAAAATIVLVLLVALRIGT</sequence>
<protein>
    <recommendedName>
        <fullName evidence="3">DUF2269 family protein</fullName>
    </recommendedName>
</protein>
<accession>A0A6J4HAE0</accession>
<evidence type="ECO:0000256" key="1">
    <source>
        <dbReference type="SAM" id="Phobius"/>
    </source>
</evidence>
<dbReference type="AlphaFoldDB" id="A0A6J4HAE0"/>
<feature type="transmembrane region" description="Helical" evidence="1">
    <location>
        <begin position="6"/>
        <end position="25"/>
    </location>
</feature>
<feature type="transmembrane region" description="Helical" evidence="1">
    <location>
        <begin position="58"/>
        <end position="79"/>
    </location>
</feature>
<feature type="transmembrane region" description="Helical" evidence="1">
    <location>
        <begin position="136"/>
        <end position="161"/>
    </location>
</feature>
<evidence type="ECO:0008006" key="3">
    <source>
        <dbReference type="Google" id="ProtNLM"/>
    </source>
</evidence>
<proteinExistence type="predicted"/>
<dbReference type="EMBL" id="CADCSY010000026">
    <property type="protein sequence ID" value="CAA9219564.1"/>
    <property type="molecule type" value="Genomic_DNA"/>
</dbReference>
<organism evidence="2">
    <name type="scientific">uncultured Acidimicrobiales bacterium</name>
    <dbReference type="NCBI Taxonomy" id="310071"/>
    <lineage>
        <taxon>Bacteria</taxon>
        <taxon>Bacillati</taxon>
        <taxon>Actinomycetota</taxon>
        <taxon>Acidimicrobiia</taxon>
        <taxon>Acidimicrobiales</taxon>
        <taxon>environmental samples</taxon>
    </lineage>
</organism>
<reference evidence="2" key="1">
    <citation type="submission" date="2020-02" db="EMBL/GenBank/DDBJ databases">
        <authorList>
            <person name="Meier V. D."/>
        </authorList>
    </citation>
    <scope>NUCLEOTIDE SEQUENCE</scope>
    <source>
        <strain evidence="2">AVDCRST_MAG20</strain>
    </source>
</reference>
<keyword evidence="1" id="KW-1133">Transmembrane helix</keyword>